<feature type="coiled-coil region" evidence="1">
    <location>
        <begin position="415"/>
        <end position="460"/>
    </location>
</feature>
<evidence type="ECO:0008006" key="3">
    <source>
        <dbReference type="Google" id="ProtNLM"/>
    </source>
</evidence>
<organism evidence="2">
    <name type="scientific">Tanacetum cinerariifolium</name>
    <name type="common">Dalmatian daisy</name>
    <name type="synonym">Chrysanthemum cinerariifolium</name>
    <dbReference type="NCBI Taxonomy" id="118510"/>
    <lineage>
        <taxon>Eukaryota</taxon>
        <taxon>Viridiplantae</taxon>
        <taxon>Streptophyta</taxon>
        <taxon>Embryophyta</taxon>
        <taxon>Tracheophyta</taxon>
        <taxon>Spermatophyta</taxon>
        <taxon>Magnoliopsida</taxon>
        <taxon>eudicotyledons</taxon>
        <taxon>Gunneridae</taxon>
        <taxon>Pentapetalae</taxon>
        <taxon>asterids</taxon>
        <taxon>campanulids</taxon>
        <taxon>Asterales</taxon>
        <taxon>Asteraceae</taxon>
        <taxon>Asteroideae</taxon>
        <taxon>Anthemideae</taxon>
        <taxon>Anthemidinae</taxon>
        <taxon>Tanacetum</taxon>
    </lineage>
</organism>
<gene>
    <name evidence="2" type="ORF">Tci_065350</name>
</gene>
<reference evidence="2" key="1">
    <citation type="journal article" date="2019" name="Sci. Rep.">
        <title>Draft genome of Tanacetum cinerariifolium, the natural source of mosquito coil.</title>
        <authorList>
            <person name="Yamashiro T."/>
            <person name="Shiraishi A."/>
            <person name="Satake H."/>
            <person name="Nakayama K."/>
        </authorList>
    </citation>
    <scope>NUCLEOTIDE SEQUENCE</scope>
</reference>
<accession>A0A6L2P7W9</accession>
<feature type="coiled-coil region" evidence="1">
    <location>
        <begin position="156"/>
        <end position="183"/>
    </location>
</feature>
<comment type="caution">
    <text evidence="2">The sequence shown here is derived from an EMBL/GenBank/DDBJ whole genome shotgun (WGS) entry which is preliminary data.</text>
</comment>
<dbReference type="AlphaFoldDB" id="A0A6L2P7W9"/>
<evidence type="ECO:0000256" key="1">
    <source>
        <dbReference type="SAM" id="Coils"/>
    </source>
</evidence>
<protein>
    <recommendedName>
        <fullName evidence="3">Synaptobrevin, longin-like domain protein</fullName>
    </recommendedName>
</protein>
<sequence length="622" mass="71768">MNAKMTAWNEFSSSMASAVICLSTGRKFNFSKYIFDILFRNVDSSSKFYMYPRFLQLMIAAQVGDLTSHTTKYTSPALTQNVFANMRRLGKGFSRVNTPLFKGMLVPQQVDVDVDDVVAASVHVDDAADVVANDVATDDVADVVGHADAKPTLPRVENLEQDMIAQALEITKLKQKVKRLEKQNKLKVSWVEEIEEGEIIELLDTDEDVTLEEVAAEVNATKDAEVDKNADVQGRLEESQAQVYHIDLEHADKVLITAATTPIIAATITATPSAARRRKGVVIRDPKETATPSTIVHSELKAMDKGKGILVEEPKPLKKQAQIEQCEAYARELEAELNKNINWDDVIEQLKRKEKEDNVVLRYQSLKRKPQTEAQARKNMMVYLKNMTRFKMDFFKRMSYHDIRPIYEKYFNSNVAFLKKSKEELEEEGSRALKRKTECSEEKAAKKQKLDEEVEVLKKHLQIVPNDEDDVYTEANGTDQLFLSFLSLLRNFDREDLEMLWQIVRERFASSKPKNFSDDFLLTTLKSMFEKPDVEAQVWKYQKEIHSLAKVKRWRLLESCGVHIITFITTQMILLVERRYILTRFTLDQMLINVRLEVEEESEVSLELLRFIRRQQQEEYRP</sequence>
<proteinExistence type="predicted"/>
<evidence type="ECO:0000313" key="2">
    <source>
        <dbReference type="EMBL" id="GEU93372.1"/>
    </source>
</evidence>
<dbReference type="EMBL" id="BKCJ010010837">
    <property type="protein sequence ID" value="GEU93372.1"/>
    <property type="molecule type" value="Genomic_DNA"/>
</dbReference>
<keyword evidence="1" id="KW-0175">Coiled coil</keyword>
<name>A0A6L2P7W9_TANCI</name>